<organism evidence="1">
    <name type="scientific">Spodoptera frugiperda ascovirus 1a</name>
    <name type="common">SfAV-1a</name>
    <dbReference type="NCBI Taxonomy" id="113370"/>
    <lineage>
        <taxon>Viruses</taxon>
        <taxon>Varidnaviria</taxon>
        <taxon>Bamfordvirae</taxon>
        <taxon>Nucleocytoviricota</taxon>
        <taxon>Megaviricetes</taxon>
        <taxon>Pimascovirales</taxon>
        <taxon>Pimascovirales incertae sedis</taxon>
        <taxon>Ascoviridae</taxon>
        <taxon>Ascovirus</taxon>
        <taxon>Ascovirus sfav1a</taxon>
    </lineage>
</organism>
<organismHost>
    <name type="scientific">Spodoptera frugiperda</name>
    <name type="common">Fall armyworm</name>
    <dbReference type="NCBI Taxonomy" id="7108"/>
</organismHost>
<gene>
    <name evidence="2" type="primary">ORF123</name>
</gene>
<dbReference type="KEGG" id="vg:4306212"/>
<dbReference type="EMBL" id="AM398843">
    <property type="protein sequence ID" value="CAL44723.1"/>
    <property type="molecule type" value="Genomic_DNA"/>
</dbReference>
<sequence>MAELWNLRPREQLRMATHVRRRMRSLTELSASAIVSSNEDLHRLLDKCPSQIRLMIVKSVCRSSVIVEIPTAYTKELVGGLAGVCKLLARLFVVSDSRRTHDGIAEGLCLKGSPSLNQRFSVPVTSKPQTRLEMRLNFVAVVMSHARQYGNPFDNDPGLVVALNNVCARQRYRMSNVVEESVSCLLRCAYNDPSPSSTSKCVVVCDHCNYGHHPSTMVLVGGAQALCLVCSEFSCGPKNTRSAACFQNKPLKRQKHVH</sequence>
<dbReference type="RefSeq" id="YP_762478.1">
    <property type="nucleotide sequence ID" value="NC_008361.1"/>
</dbReference>
<evidence type="ECO:0000313" key="1">
    <source>
        <dbReference type="EMBL" id="CAC19169.1"/>
    </source>
</evidence>
<reference evidence="1" key="1">
    <citation type="journal article" date="2000" name="J. Gen. Virol.">
        <title>Phylogenetic position of the Diadromus pulchellus ascovirus DNA polymerase among viruses with large double-stranded DNA genomes.</title>
        <authorList>
            <person name="Stasiak K."/>
            <person name="Demattei M.V."/>
            <person name="Federici B.A."/>
            <person name="Bigot Y."/>
        </authorList>
    </citation>
    <scope>NUCLEOTIDE SEQUENCE</scope>
</reference>
<dbReference type="EMBL" id="AJ279828">
    <property type="protein sequence ID" value="CAC19169.1"/>
    <property type="molecule type" value="Genomic_DNA"/>
</dbReference>
<reference evidence="2" key="3">
    <citation type="journal article" date="2009" name="PLoS ONE">
        <title>Symbiotic virus at the evolutionary intersection of three types of large DNA viruses; iridoviruses, ascoviruses, and ichnoviruses.</title>
        <authorList>
            <person name="Bigot Y."/>
            <person name="Renault S."/>
            <person name="Nicolas J."/>
            <person name="Moundras C."/>
            <person name="Demattei M.V."/>
            <person name="Samain S."/>
            <person name="Bideshi D.K."/>
            <person name="Federici B.A."/>
        </authorList>
    </citation>
    <scope>NUCLEOTIDE SEQUENCE</scope>
</reference>
<evidence type="ECO:0000313" key="3">
    <source>
        <dbReference type="Proteomes" id="UP000008030"/>
    </source>
</evidence>
<proteinExistence type="predicted"/>
<protein>
    <submittedName>
        <fullName evidence="2">28.6 kDa</fullName>
    </submittedName>
</protein>
<reference evidence="2 3" key="2">
    <citation type="journal article" date="2006" name="J. Virol.">
        <title>Genomic sequence of Spodoptera frugiperda Ascovirus 1a, an enveloped, double-stranded DNA insect virus that manipulates apoptosis for viral reproduction.</title>
        <authorList>
            <person name="Bideshi D.K."/>
            <person name="Demattei M.V."/>
            <person name="Rouleux-Bonnin F."/>
            <person name="Stasiak K."/>
            <person name="Tan Y."/>
            <person name="Bigot S."/>
            <person name="Bigot Y."/>
            <person name="Federici B.A."/>
        </authorList>
    </citation>
    <scope>NUCLEOTIDE SEQUENCE [LARGE SCALE GENOMIC DNA]</scope>
    <source>
        <strain evidence="3">SvAV-1a</strain>
    </source>
</reference>
<dbReference type="GeneID" id="4306212"/>
<keyword evidence="3" id="KW-1185">Reference proteome</keyword>
<dbReference type="OrthoDB" id="37637at10239"/>
<accession>Q0E4X8</accession>
<dbReference type="Proteomes" id="UP000008030">
    <property type="component" value="Segment"/>
</dbReference>
<name>Q9DKM4_SFAVA</name>
<accession>Q9DKM4</accession>
<evidence type="ECO:0000313" key="2">
    <source>
        <dbReference type="EMBL" id="CAL44723.1"/>
    </source>
</evidence>